<dbReference type="Gene3D" id="3.30.420.40">
    <property type="match status" value="1"/>
</dbReference>
<dbReference type="Proteomes" id="UP000653472">
    <property type="component" value="Unassembled WGS sequence"/>
</dbReference>
<dbReference type="InterPro" id="IPR048950">
    <property type="entry name" value="Ppx_GppA_C"/>
</dbReference>
<dbReference type="InterPro" id="IPR030673">
    <property type="entry name" value="PyroPPase_GppA_Ppx"/>
</dbReference>
<organism evidence="4 5">
    <name type="scientific">Solimonas marina</name>
    <dbReference type="NCBI Taxonomy" id="2714601"/>
    <lineage>
        <taxon>Bacteria</taxon>
        <taxon>Pseudomonadati</taxon>
        <taxon>Pseudomonadota</taxon>
        <taxon>Gammaproteobacteria</taxon>
        <taxon>Nevskiales</taxon>
        <taxon>Nevskiaceae</taxon>
        <taxon>Solimonas</taxon>
    </lineage>
</organism>
<dbReference type="Gene3D" id="3.30.420.150">
    <property type="entry name" value="Exopolyphosphatase. Domain 2"/>
    <property type="match status" value="1"/>
</dbReference>
<name>A0A969W9F8_9GAMM</name>
<keyword evidence="5" id="KW-1185">Reference proteome</keyword>
<dbReference type="FunFam" id="3.30.420.40:FF:000023">
    <property type="entry name" value="Guanosine-5'-triphosphate,3'-diphosphate pyrophosphatase"/>
    <property type="match status" value="1"/>
</dbReference>
<dbReference type="PANTHER" id="PTHR30005:SF14">
    <property type="entry name" value="EXOPOLYPHOSPHATASE"/>
    <property type="match status" value="1"/>
</dbReference>
<gene>
    <name evidence="4" type="ORF">G7Y82_06540</name>
</gene>
<dbReference type="FunFam" id="3.30.420.150:FF:000001">
    <property type="entry name" value="Guanosine-5'-triphosphate,3'-diphosphate pyrophosphatase"/>
    <property type="match status" value="1"/>
</dbReference>
<dbReference type="SUPFAM" id="SSF53067">
    <property type="entry name" value="Actin-like ATPase domain"/>
    <property type="match status" value="2"/>
</dbReference>
<evidence type="ECO:0000259" key="2">
    <source>
        <dbReference type="Pfam" id="PF02541"/>
    </source>
</evidence>
<evidence type="ECO:0000259" key="3">
    <source>
        <dbReference type="Pfam" id="PF21447"/>
    </source>
</evidence>
<dbReference type="Pfam" id="PF21447">
    <property type="entry name" value="Ppx-GppA_III"/>
    <property type="match status" value="1"/>
</dbReference>
<dbReference type="GO" id="GO:0006798">
    <property type="term" value="P:polyphosphate catabolic process"/>
    <property type="evidence" value="ECO:0007669"/>
    <property type="project" value="TreeGrafter"/>
</dbReference>
<dbReference type="InterPro" id="IPR043129">
    <property type="entry name" value="ATPase_NBD"/>
</dbReference>
<sequence>MPLIKKPRLADARLQEFAAIDLGSNSFHMLVAREQGGELQIVDRLRDSVRLAAGLESGGRLSPPVAARALGCLERFGERIRGIPASQVRAVGTNTMRKLQSGSGFVAAAEAALGHPIEVIAGSEEARLVYSGVIHGRGRKRPRRLVVDIGGGSTELIIGRGDRPQLLESVSLGCVVHTQRYFGDGQISAPRFREARLAAGLELEFLQQTYRDAGWDLAIGSSGTIRGIWRVLRSRNWITEEITLDGLERLIELTLKKRHIREIDYPALREDRRPVFIGGLAVLAAIFDSLQIERMETSDQALREGLLYDLLGRLSNCDIRDESVAAIMQRYAVDTEHAADVERTALRILGQVAGAWRLDAATATPYLRWAARLHEVGLVIAHNGYHKHGNYILRHSDLQGFSQTDQHVLATMVRLHRGKFVSTVFDELPATLAPMARQLTLILRLAYLLHRSRAPRLRPPIEVKVTPRSIGISFTRDGWLARHPLTQGDLEREATLLGGAGIKLKLR</sequence>
<evidence type="ECO:0000313" key="5">
    <source>
        <dbReference type="Proteomes" id="UP000653472"/>
    </source>
</evidence>
<reference evidence="4" key="1">
    <citation type="submission" date="2020-03" db="EMBL/GenBank/DDBJ databases">
        <title>Solimonas marina sp. nov., isolated from deep seawater of the Pacific Ocean.</title>
        <authorList>
            <person name="Liu X."/>
            <person name="Lai Q."/>
            <person name="Sun F."/>
            <person name="Gai Y."/>
            <person name="Li G."/>
            <person name="Shao Z."/>
        </authorList>
    </citation>
    <scope>NUCLEOTIDE SEQUENCE</scope>
    <source>
        <strain evidence="4">C16B3</strain>
    </source>
</reference>
<feature type="domain" description="Ppx/GppA phosphatase N-terminal" evidence="2">
    <location>
        <begin position="30"/>
        <end position="312"/>
    </location>
</feature>
<dbReference type="Gene3D" id="1.10.3210.10">
    <property type="entry name" value="Hypothetical protein af1432"/>
    <property type="match status" value="1"/>
</dbReference>
<dbReference type="GO" id="GO:0004309">
    <property type="term" value="F:exopolyphosphatase activity"/>
    <property type="evidence" value="ECO:0007669"/>
    <property type="project" value="TreeGrafter"/>
</dbReference>
<protein>
    <submittedName>
        <fullName evidence="4">Ppx/GppA family phosphatase</fullName>
    </submittedName>
</protein>
<dbReference type="CDD" id="cd24053">
    <property type="entry name" value="ASKHA_NBD_EcPPX-GppA-like"/>
    <property type="match status" value="1"/>
</dbReference>
<comment type="caution">
    <text evidence="4">The sequence shown here is derived from an EMBL/GenBank/DDBJ whole genome shotgun (WGS) entry which is preliminary data.</text>
</comment>
<dbReference type="AlphaFoldDB" id="A0A969W9F8"/>
<proteinExistence type="predicted"/>
<dbReference type="PIRSF" id="PIRSF001267">
    <property type="entry name" value="Pyrophosphatase_GppA_Ppx"/>
    <property type="match status" value="1"/>
</dbReference>
<dbReference type="EMBL" id="JAAVXB010000003">
    <property type="protein sequence ID" value="NKF21970.1"/>
    <property type="molecule type" value="Genomic_DNA"/>
</dbReference>
<dbReference type="SUPFAM" id="SSF109604">
    <property type="entry name" value="HD-domain/PDEase-like"/>
    <property type="match status" value="1"/>
</dbReference>
<dbReference type="InterPro" id="IPR003695">
    <property type="entry name" value="Ppx_GppA_N"/>
</dbReference>
<dbReference type="InterPro" id="IPR050273">
    <property type="entry name" value="GppA/Ppx_hydrolase"/>
</dbReference>
<dbReference type="RefSeq" id="WP_168147234.1">
    <property type="nucleotide sequence ID" value="NZ_JAAVXB010000003.1"/>
</dbReference>
<feature type="domain" description="Ppx/GppA phosphatase C-terminal" evidence="3">
    <location>
        <begin position="319"/>
        <end position="493"/>
    </location>
</feature>
<evidence type="ECO:0000313" key="4">
    <source>
        <dbReference type="EMBL" id="NKF21970.1"/>
    </source>
</evidence>
<evidence type="ECO:0000256" key="1">
    <source>
        <dbReference type="ARBA" id="ARBA00022801"/>
    </source>
</evidence>
<keyword evidence="1" id="KW-0378">Hydrolase</keyword>
<accession>A0A969W9F8</accession>
<dbReference type="Pfam" id="PF02541">
    <property type="entry name" value="Ppx-GppA"/>
    <property type="match status" value="1"/>
</dbReference>
<dbReference type="PANTHER" id="PTHR30005">
    <property type="entry name" value="EXOPOLYPHOSPHATASE"/>
    <property type="match status" value="1"/>
</dbReference>